<protein>
    <submittedName>
        <fullName evidence="1">ORF4</fullName>
    </submittedName>
</protein>
<reference evidence="1" key="1">
    <citation type="journal article" date="2020" name="Viruses">
        <title>Molecular Characterisation of a Novel and Highly Divergent Passerine Adenovirus 1.</title>
        <authorList>
            <person name="Athukorala A."/>
            <person name="Forwood J.K."/>
            <person name="Phalen D.N."/>
            <person name="Sarker S."/>
        </authorList>
    </citation>
    <scope>NUCLEOTIDE SEQUENCE</scope>
    <source>
        <strain evidence="1">AU2787</strain>
    </source>
</reference>
<keyword evidence="2" id="KW-1185">Reference proteome</keyword>
<name>A0A7M4BDC9_9ADEN</name>
<proteinExistence type="predicted"/>
<evidence type="ECO:0000313" key="2">
    <source>
        <dbReference type="Proteomes" id="UP001230876"/>
    </source>
</evidence>
<organism evidence="1 2">
    <name type="scientific">Passerine adenovirus 1</name>
    <dbReference type="NCBI Taxonomy" id="2779174"/>
    <lineage>
        <taxon>Viruses</taxon>
        <taxon>Varidnaviria</taxon>
        <taxon>Bamfordvirae</taxon>
        <taxon>Preplasmiviricota</taxon>
        <taxon>Polisuviricotina</taxon>
        <taxon>Pharingeaviricetes</taxon>
        <taxon>Rowavirales</taxon>
        <taxon>Adenoviridae</taxon>
        <taxon>Barthadenovirus</taxon>
    </lineage>
</organism>
<evidence type="ECO:0000313" key="1">
    <source>
        <dbReference type="EMBL" id="QOJ53953.1"/>
    </source>
</evidence>
<sequence length="42" mass="4350">MFSQSLSPSLAALLTVSLTSLASWLSYTLQGLDAEPGLVHGS</sequence>
<accession>A0A7M4BDC9</accession>
<dbReference type="EMBL" id="MT674683">
    <property type="protein sequence ID" value="QOJ53953.1"/>
    <property type="molecule type" value="Genomic_DNA"/>
</dbReference>
<dbReference type="Proteomes" id="UP001230876">
    <property type="component" value="Segment"/>
</dbReference>